<keyword evidence="13" id="KW-1185">Reference proteome</keyword>
<dbReference type="EC" id="7.1.1.-" evidence="11"/>
<keyword evidence="6 11" id="KW-0874">Quinone</keyword>
<keyword evidence="8 11" id="KW-1133">Transmembrane helix</keyword>
<dbReference type="EMBL" id="CP025628">
    <property type="protein sequence ID" value="AWD32586.1"/>
    <property type="molecule type" value="Genomic_DNA"/>
</dbReference>
<dbReference type="Pfam" id="PF00420">
    <property type="entry name" value="Oxidored_q2"/>
    <property type="match status" value="1"/>
</dbReference>
<proteinExistence type="inferred from homology"/>
<keyword evidence="10 11" id="KW-0472">Membrane</keyword>
<evidence type="ECO:0000313" key="13">
    <source>
        <dbReference type="Proteomes" id="UP000266796"/>
    </source>
</evidence>
<keyword evidence="11" id="KW-1003">Cell membrane</keyword>
<keyword evidence="11" id="KW-0830">Ubiquinone</keyword>
<comment type="similarity">
    <text evidence="3 11">Belongs to the complex I subunit 4L family.</text>
</comment>
<feature type="transmembrane region" description="Helical" evidence="11">
    <location>
        <begin position="6"/>
        <end position="23"/>
    </location>
</feature>
<evidence type="ECO:0000256" key="1">
    <source>
        <dbReference type="ARBA" id="ARBA00002378"/>
    </source>
</evidence>
<name>A0A3S7JAA6_9PROT</name>
<dbReference type="GO" id="GO:0048038">
    <property type="term" value="F:quinone binding"/>
    <property type="evidence" value="ECO:0007669"/>
    <property type="project" value="UniProtKB-KW"/>
</dbReference>
<comment type="function">
    <text evidence="1 11">NDH-1 shuttles electrons from NADH, via FMN and iron-sulfur (Fe-S) centers, to quinones in the respiratory chain. The immediate electron acceptor for the enzyme in this species is believed to be ubiquinone. Couples the redox reaction to proton translocation (for every two electrons transferred, four hydrogen ions are translocated across the cytoplasmic membrane), and thus conserves the redox energy in a proton gradient.</text>
</comment>
<evidence type="ECO:0000313" key="12">
    <source>
        <dbReference type="EMBL" id="AWD32586.1"/>
    </source>
</evidence>
<evidence type="ECO:0000256" key="4">
    <source>
        <dbReference type="ARBA" id="ARBA00022448"/>
    </source>
</evidence>
<feature type="transmembrane region" description="Helical" evidence="11">
    <location>
        <begin position="61"/>
        <end position="84"/>
    </location>
</feature>
<dbReference type="NCBIfam" id="NF004320">
    <property type="entry name" value="PRK05715.1-2"/>
    <property type="match status" value="1"/>
</dbReference>
<keyword evidence="4 11" id="KW-0813">Transport</keyword>
<dbReference type="NCBIfam" id="NF004321">
    <property type="entry name" value="PRK05715.1-3"/>
    <property type="match status" value="1"/>
</dbReference>
<dbReference type="Gene3D" id="1.10.287.3510">
    <property type="match status" value="1"/>
</dbReference>
<dbReference type="RefSeq" id="WP_108673991.1">
    <property type="nucleotide sequence ID" value="NZ_CP025628.1"/>
</dbReference>
<dbReference type="GO" id="GO:0030964">
    <property type="term" value="C:NADH dehydrogenase complex"/>
    <property type="evidence" value="ECO:0007669"/>
    <property type="project" value="TreeGrafter"/>
</dbReference>
<reference evidence="12 13" key="1">
    <citation type="journal article" date="2018" name="Parasitology">
        <title>The reduced genome of Candidatus Kinetoplastibacterium sorsogonicusi, the endosymbiont of Kentomonas sorsogonicus (Trypanosomatidae): loss of the haem-synthesis pathway.</title>
        <authorList>
            <person name="Silva F.M."/>
            <person name="Kostygov A.Y."/>
            <person name="Spodareva V.V."/>
            <person name="Butenko A."/>
            <person name="Tossou R."/>
            <person name="Lukes J."/>
            <person name="Yurchenko V."/>
            <person name="Alves J.M.P."/>
        </authorList>
    </citation>
    <scope>NUCLEOTIDE SEQUENCE [LARGE SCALE GENOMIC DNA]</scope>
    <source>
        <strain evidence="12 13">MF-08</strain>
    </source>
</reference>
<dbReference type="Proteomes" id="UP000266796">
    <property type="component" value="Chromosome"/>
</dbReference>
<dbReference type="GO" id="GO:0042773">
    <property type="term" value="P:ATP synthesis coupled electron transport"/>
    <property type="evidence" value="ECO:0007669"/>
    <property type="project" value="InterPro"/>
</dbReference>
<dbReference type="HAMAP" id="MF_01456">
    <property type="entry name" value="NDH1_NuoK"/>
    <property type="match status" value="1"/>
</dbReference>
<dbReference type="FunFam" id="1.10.287.3510:FF:000001">
    <property type="entry name" value="NADH-quinone oxidoreductase subunit K"/>
    <property type="match status" value="1"/>
</dbReference>
<evidence type="ECO:0000256" key="3">
    <source>
        <dbReference type="ARBA" id="ARBA00010519"/>
    </source>
</evidence>
<protein>
    <recommendedName>
        <fullName evidence="11">NADH-quinone oxidoreductase subunit K</fullName>
        <ecNumber evidence="11">7.1.1.-</ecNumber>
    </recommendedName>
    <alternativeName>
        <fullName evidence="11">NADH dehydrogenase I subunit K</fullName>
    </alternativeName>
    <alternativeName>
        <fullName evidence="11">NDH-1 subunit K</fullName>
    </alternativeName>
</protein>
<evidence type="ECO:0000256" key="8">
    <source>
        <dbReference type="ARBA" id="ARBA00022989"/>
    </source>
</evidence>
<evidence type="ECO:0000256" key="7">
    <source>
        <dbReference type="ARBA" id="ARBA00022967"/>
    </source>
</evidence>
<evidence type="ECO:0000256" key="11">
    <source>
        <dbReference type="HAMAP-Rule" id="MF_01456"/>
    </source>
</evidence>
<accession>A0A3S7JAA6</accession>
<evidence type="ECO:0000256" key="9">
    <source>
        <dbReference type="ARBA" id="ARBA00023027"/>
    </source>
</evidence>
<dbReference type="NCBIfam" id="NF004323">
    <property type="entry name" value="PRK05715.1-5"/>
    <property type="match status" value="1"/>
</dbReference>
<dbReference type="PANTHER" id="PTHR11434">
    <property type="entry name" value="NADH-UBIQUINONE OXIDOREDUCTASE SUBUNIT ND4L"/>
    <property type="match status" value="1"/>
</dbReference>
<comment type="catalytic activity">
    <reaction evidence="11">
        <text>a quinone + NADH + 5 H(+)(in) = a quinol + NAD(+) + 4 H(+)(out)</text>
        <dbReference type="Rhea" id="RHEA:57888"/>
        <dbReference type="ChEBI" id="CHEBI:15378"/>
        <dbReference type="ChEBI" id="CHEBI:24646"/>
        <dbReference type="ChEBI" id="CHEBI:57540"/>
        <dbReference type="ChEBI" id="CHEBI:57945"/>
        <dbReference type="ChEBI" id="CHEBI:132124"/>
    </reaction>
</comment>
<dbReference type="InterPro" id="IPR039428">
    <property type="entry name" value="NUOK/Mnh_C1-like"/>
</dbReference>
<keyword evidence="5 11" id="KW-0812">Transmembrane</keyword>
<dbReference type="KEGG" id="kso:CKSOR_00474"/>
<keyword evidence="9 11" id="KW-0520">NAD</keyword>
<gene>
    <name evidence="11" type="primary">nuoK</name>
    <name evidence="12" type="ORF">CKSOR_00474</name>
</gene>
<organism evidence="12 13">
    <name type="scientific">Candidatus Kinetoplastidibacterium kentomonadis</name>
    <dbReference type="NCBI Taxonomy" id="1576550"/>
    <lineage>
        <taxon>Bacteria</taxon>
        <taxon>Pseudomonadati</taxon>
        <taxon>Pseudomonadota</taxon>
        <taxon>Betaproteobacteria</taxon>
        <taxon>Candidatus Kinetoplastidibacterium</taxon>
    </lineage>
</organism>
<evidence type="ECO:0000256" key="5">
    <source>
        <dbReference type="ARBA" id="ARBA00022692"/>
    </source>
</evidence>
<comment type="subunit">
    <text evidence="11">NDH-1 is composed of 14 different subunits. Subunits NuoA, H, J, K, L, M, N constitute the membrane sector of the complex.</text>
</comment>
<dbReference type="OrthoDB" id="9801357at2"/>
<comment type="subcellular location">
    <subcellularLocation>
        <location evidence="11">Cell membrane</location>
        <topology evidence="11">Multi-pass membrane protein</topology>
    </subcellularLocation>
    <subcellularLocation>
        <location evidence="2">Membrane</location>
        <topology evidence="2">Multi-pass membrane protein</topology>
    </subcellularLocation>
</comment>
<keyword evidence="7 11" id="KW-1278">Translocase</keyword>
<dbReference type="GO" id="GO:0005886">
    <property type="term" value="C:plasma membrane"/>
    <property type="evidence" value="ECO:0007669"/>
    <property type="project" value="UniProtKB-SubCell"/>
</dbReference>
<sequence length="100" mass="11278">MMLFNYLVVSLLLFVIGIVGVLLNRKNLIVLLMSIEIILLSINTNLISFSSYHNDIDGQVFVFFVLTVAAAEMAIGLAMLILIFRNYNDIDFNQINHLKG</sequence>
<evidence type="ECO:0000256" key="6">
    <source>
        <dbReference type="ARBA" id="ARBA00022719"/>
    </source>
</evidence>
<evidence type="ECO:0000256" key="10">
    <source>
        <dbReference type="ARBA" id="ARBA00023136"/>
    </source>
</evidence>
<dbReference type="PANTHER" id="PTHR11434:SF21">
    <property type="entry name" value="NADH DEHYDROGENASE SUBUNIT 4L-RELATED"/>
    <property type="match status" value="1"/>
</dbReference>
<feature type="transmembrane region" description="Helical" evidence="11">
    <location>
        <begin position="30"/>
        <end position="49"/>
    </location>
</feature>
<keyword evidence="12" id="KW-0560">Oxidoreductase</keyword>
<evidence type="ECO:0000256" key="2">
    <source>
        <dbReference type="ARBA" id="ARBA00004141"/>
    </source>
</evidence>
<dbReference type="GO" id="GO:0050136">
    <property type="term" value="F:NADH dehydrogenase (quinone) (non-electrogenic) activity"/>
    <property type="evidence" value="ECO:0007669"/>
    <property type="project" value="UniProtKB-UniRule"/>
</dbReference>
<dbReference type="InterPro" id="IPR001133">
    <property type="entry name" value="NADH_UbQ_OxRdtase_chain4L/K"/>
</dbReference>
<dbReference type="AlphaFoldDB" id="A0A3S7JAA6"/>